<dbReference type="Proteomes" id="UP000447434">
    <property type="component" value="Chromosome 6"/>
</dbReference>
<organism evidence="2 3">
    <name type="scientific">Lupinus albus</name>
    <name type="common">White lupine</name>
    <name type="synonym">Lupinus termis</name>
    <dbReference type="NCBI Taxonomy" id="3870"/>
    <lineage>
        <taxon>Eukaryota</taxon>
        <taxon>Viridiplantae</taxon>
        <taxon>Streptophyta</taxon>
        <taxon>Embryophyta</taxon>
        <taxon>Tracheophyta</taxon>
        <taxon>Spermatophyta</taxon>
        <taxon>Magnoliopsida</taxon>
        <taxon>eudicotyledons</taxon>
        <taxon>Gunneridae</taxon>
        <taxon>Pentapetalae</taxon>
        <taxon>rosids</taxon>
        <taxon>fabids</taxon>
        <taxon>Fabales</taxon>
        <taxon>Fabaceae</taxon>
        <taxon>Papilionoideae</taxon>
        <taxon>50 kb inversion clade</taxon>
        <taxon>genistoids sensu lato</taxon>
        <taxon>core genistoids</taxon>
        <taxon>Genisteae</taxon>
        <taxon>Lupinus</taxon>
    </lineage>
</organism>
<reference evidence="3" key="1">
    <citation type="journal article" date="2020" name="Nat. Commun.">
        <title>Genome sequence of the cluster root forming white lupin.</title>
        <authorList>
            <person name="Hufnagel B."/>
            <person name="Marques A."/>
            <person name="Soriano A."/>
            <person name="Marques L."/>
            <person name="Divol F."/>
            <person name="Doumas P."/>
            <person name="Sallet E."/>
            <person name="Mancinotti D."/>
            <person name="Carrere S."/>
            <person name="Marande W."/>
            <person name="Arribat S."/>
            <person name="Keller J."/>
            <person name="Huneau C."/>
            <person name="Blein T."/>
            <person name="Aime D."/>
            <person name="Laguerre M."/>
            <person name="Taylor J."/>
            <person name="Schubert V."/>
            <person name="Nelson M."/>
            <person name="Geu-Flores F."/>
            <person name="Crespi M."/>
            <person name="Gallardo-Guerrero K."/>
            <person name="Delaux P.-M."/>
            <person name="Salse J."/>
            <person name="Berges H."/>
            <person name="Guyot R."/>
            <person name="Gouzy J."/>
            <person name="Peret B."/>
        </authorList>
    </citation>
    <scope>NUCLEOTIDE SEQUENCE [LARGE SCALE GENOMIC DNA]</scope>
    <source>
        <strain evidence="3">cv. Amiga</strain>
    </source>
</reference>
<keyword evidence="1" id="KW-0472">Membrane</keyword>
<proteinExistence type="predicted"/>
<name>A0A6A4QED5_LUPAL</name>
<gene>
    <name evidence="2" type="ORF">Lalb_Chr06g0167301</name>
</gene>
<dbReference type="AlphaFoldDB" id="A0A6A4QED5"/>
<feature type="transmembrane region" description="Helical" evidence="1">
    <location>
        <begin position="24"/>
        <end position="46"/>
    </location>
</feature>
<keyword evidence="3" id="KW-1185">Reference proteome</keyword>
<sequence>MANYVFAKVACNTSNLAYVSFVSLLMHASIAGVSSLGSFLGLLAHICLDMSHACACVCGCVLACWLILVSVCPMPSALACICLCLSPADPANSCSLGPAQSHVKCLVATCLIPYTNLT</sequence>
<evidence type="ECO:0000256" key="1">
    <source>
        <dbReference type="SAM" id="Phobius"/>
    </source>
</evidence>
<keyword evidence="1" id="KW-0812">Transmembrane</keyword>
<keyword evidence="1" id="KW-1133">Transmembrane helix</keyword>
<accession>A0A6A4QED5</accession>
<protein>
    <submittedName>
        <fullName evidence="2">Uncharacterized protein</fullName>
    </submittedName>
</protein>
<evidence type="ECO:0000313" key="2">
    <source>
        <dbReference type="EMBL" id="KAE9611899.1"/>
    </source>
</evidence>
<evidence type="ECO:0000313" key="3">
    <source>
        <dbReference type="Proteomes" id="UP000447434"/>
    </source>
</evidence>
<dbReference type="EMBL" id="WOCE01000006">
    <property type="protein sequence ID" value="KAE9611899.1"/>
    <property type="molecule type" value="Genomic_DNA"/>
</dbReference>
<comment type="caution">
    <text evidence="2">The sequence shown here is derived from an EMBL/GenBank/DDBJ whole genome shotgun (WGS) entry which is preliminary data.</text>
</comment>
<feature type="transmembrane region" description="Helical" evidence="1">
    <location>
        <begin position="53"/>
        <end position="71"/>
    </location>
</feature>